<protein>
    <submittedName>
        <fullName evidence="2">Uncharacterized protein</fullName>
    </submittedName>
</protein>
<dbReference type="EMBL" id="JTAI01000044">
    <property type="protein sequence ID" value="PPS97223.1"/>
    <property type="molecule type" value="Genomic_DNA"/>
</dbReference>
<organism evidence="2 3">
    <name type="scientific">Cryptosporidium hominis</name>
    <dbReference type="NCBI Taxonomy" id="237895"/>
    <lineage>
        <taxon>Eukaryota</taxon>
        <taxon>Sar</taxon>
        <taxon>Alveolata</taxon>
        <taxon>Apicomplexa</taxon>
        <taxon>Conoidasida</taxon>
        <taxon>Coccidia</taxon>
        <taxon>Eucoccidiorida</taxon>
        <taxon>Eimeriorina</taxon>
        <taxon>Cryptosporidiidae</taxon>
        <taxon>Cryptosporidium</taxon>
    </lineage>
</organism>
<keyword evidence="1" id="KW-1133">Transmembrane helix</keyword>
<accession>A0ABX5BGV8</accession>
<reference evidence="2 3" key="2">
    <citation type="submission" date="2017-10" db="EMBL/GenBank/DDBJ databases">
        <title>Consistent, comparative and evidence-based genome annotation and re-annotation for the closely-related species, Cryptosporidium parvum, C. hominis and C. tyzzeri.</title>
        <authorList>
            <person name="Baptista R.P."/>
            <person name="Li Y."/>
            <person name="Sateriale A."/>
            <person name="Striepen B."/>
            <person name="Kissinger J.C."/>
        </authorList>
    </citation>
    <scope>NUCLEOTIDE SEQUENCE [LARGE SCALE GENOMIC DNA]</scope>
    <source>
        <strain evidence="2">30976</strain>
    </source>
</reference>
<gene>
    <name evidence="2" type="ORF">GY17_00001102</name>
</gene>
<keyword evidence="1" id="KW-0472">Membrane</keyword>
<keyword evidence="1" id="KW-0812">Transmembrane</keyword>
<sequence length="62" mass="7801">MKLISFLYNINLFIYSKTKVKEKINNKQIYLINFLIIYLFFIWQEKNNPILKYTWCRYIEID</sequence>
<feature type="transmembrane region" description="Helical" evidence="1">
    <location>
        <begin position="28"/>
        <end position="44"/>
    </location>
</feature>
<evidence type="ECO:0000313" key="3">
    <source>
        <dbReference type="Proteomes" id="UP001429100"/>
    </source>
</evidence>
<dbReference type="Proteomes" id="UP001429100">
    <property type="component" value="Unassembled WGS sequence"/>
</dbReference>
<evidence type="ECO:0000313" key="2">
    <source>
        <dbReference type="EMBL" id="PPS97223.1"/>
    </source>
</evidence>
<comment type="caution">
    <text evidence="2">The sequence shown here is derived from an EMBL/GenBank/DDBJ whole genome shotgun (WGS) entry which is preliminary data.</text>
</comment>
<evidence type="ECO:0000256" key="1">
    <source>
        <dbReference type="SAM" id="Phobius"/>
    </source>
</evidence>
<reference evidence="2 3" key="1">
    <citation type="submission" date="2014-11" db="EMBL/GenBank/DDBJ databases">
        <title>Comparative genomic analysis of Cryptosporidium hominis reveals occurrence of genetic recombination in virulent subtypes.</title>
        <authorList>
            <person name="Guo Y."/>
            <person name="Tang K."/>
            <person name="Frace M."/>
            <person name="Li N."/>
            <person name="Roellig D.M."/>
            <person name="Sammons S."/>
            <person name="Knipe K."/>
            <person name="Rowe L."/>
            <person name="Feng Y."/>
            <person name="Xiao L."/>
        </authorList>
    </citation>
    <scope>NUCLEOTIDE SEQUENCE [LARGE SCALE GENOMIC DNA]</scope>
    <source>
        <strain evidence="2">30976</strain>
    </source>
</reference>
<proteinExistence type="predicted"/>
<name>A0ABX5BGV8_CRYHO</name>
<keyword evidence="3" id="KW-1185">Reference proteome</keyword>